<feature type="compositionally biased region" description="Low complexity" evidence="3">
    <location>
        <begin position="58"/>
        <end position="70"/>
    </location>
</feature>
<dbReference type="GO" id="GO:0005634">
    <property type="term" value="C:nucleus"/>
    <property type="evidence" value="ECO:0007669"/>
    <property type="project" value="UniProtKB-SubCell"/>
</dbReference>
<proteinExistence type="predicted"/>
<evidence type="ECO:0000256" key="1">
    <source>
        <dbReference type="ARBA" id="ARBA00004123"/>
    </source>
</evidence>
<dbReference type="PANTHER" id="PTHR33172">
    <property type="entry name" value="OS08G0516900 PROTEIN"/>
    <property type="match status" value="1"/>
</dbReference>
<reference evidence="4 5" key="1">
    <citation type="submission" date="2023-12" db="EMBL/GenBank/DDBJ databases">
        <title>A high-quality genome assembly for Dillenia turbinata (Dilleniales).</title>
        <authorList>
            <person name="Chanderbali A."/>
        </authorList>
    </citation>
    <scope>NUCLEOTIDE SEQUENCE [LARGE SCALE GENOMIC DNA]</scope>
    <source>
        <strain evidence="4">LSX21</strain>
        <tissue evidence="4">Leaf</tissue>
    </source>
</reference>
<feature type="compositionally biased region" description="Acidic residues" evidence="3">
    <location>
        <begin position="71"/>
        <end position="80"/>
    </location>
</feature>
<evidence type="ECO:0000256" key="2">
    <source>
        <dbReference type="ARBA" id="ARBA00023242"/>
    </source>
</evidence>
<sequence>MSFVIDDLDVSVRPTFIVVSRFSSSGHGDLKDKNEISSVENSRDRVDSFGFGSSLIDEMSSESSSIGVQSDGEDDDDDEVQSQADNGTFGCLTSLEESLPIKRGLSNHYNGKSKSFARVSTLSEKASLKDLEKTENPFNKRRRILLASKWKWSSTPSKKSSFYSCRNQPTASMLLLAALDEQQDQEEEEHHPHNQSQ</sequence>
<comment type="subcellular location">
    <subcellularLocation>
        <location evidence="1">Nucleus</location>
    </subcellularLocation>
</comment>
<dbReference type="InterPro" id="IPR051992">
    <property type="entry name" value="OxStress_Response_Reg"/>
</dbReference>
<accession>A0AAN8YWP7</accession>
<feature type="compositionally biased region" description="Basic and acidic residues" evidence="3">
    <location>
        <begin position="188"/>
        <end position="197"/>
    </location>
</feature>
<evidence type="ECO:0000256" key="3">
    <source>
        <dbReference type="SAM" id="MobiDB-lite"/>
    </source>
</evidence>
<comment type="caution">
    <text evidence="4">The sequence shown here is derived from an EMBL/GenBank/DDBJ whole genome shotgun (WGS) entry which is preliminary data.</text>
</comment>
<dbReference type="GO" id="GO:0006950">
    <property type="term" value="P:response to stress"/>
    <property type="evidence" value="ECO:0007669"/>
    <property type="project" value="UniProtKB-ARBA"/>
</dbReference>
<name>A0AAN8YWP7_9MAGN</name>
<keyword evidence="5" id="KW-1185">Reference proteome</keyword>
<dbReference type="AlphaFoldDB" id="A0AAN8YWP7"/>
<protein>
    <submittedName>
        <fullName evidence="4">Uncharacterized protein</fullName>
    </submittedName>
</protein>
<evidence type="ECO:0000313" key="5">
    <source>
        <dbReference type="Proteomes" id="UP001370490"/>
    </source>
</evidence>
<dbReference type="EMBL" id="JBAMMX010000027">
    <property type="protein sequence ID" value="KAK6912438.1"/>
    <property type="molecule type" value="Genomic_DNA"/>
</dbReference>
<dbReference type="Proteomes" id="UP001370490">
    <property type="component" value="Unassembled WGS sequence"/>
</dbReference>
<organism evidence="4 5">
    <name type="scientific">Dillenia turbinata</name>
    <dbReference type="NCBI Taxonomy" id="194707"/>
    <lineage>
        <taxon>Eukaryota</taxon>
        <taxon>Viridiplantae</taxon>
        <taxon>Streptophyta</taxon>
        <taxon>Embryophyta</taxon>
        <taxon>Tracheophyta</taxon>
        <taxon>Spermatophyta</taxon>
        <taxon>Magnoliopsida</taxon>
        <taxon>eudicotyledons</taxon>
        <taxon>Gunneridae</taxon>
        <taxon>Pentapetalae</taxon>
        <taxon>Dilleniales</taxon>
        <taxon>Dilleniaceae</taxon>
        <taxon>Dillenia</taxon>
    </lineage>
</organism>
<feature type="region of interest" description="Disordered" evidence="3">
    <location>
        <begin position="58"/>
        <end position="86"/>
    </location>
</feature>
<gene>
    <name evidence="4" type="ORF">RJ641_022039</name>
</gene>
<feature type="region of interest" description="Disordered" evidence="3">
    <location>
        <begin position="177"/>
        <end position="197"/>
    </location>
</feature>
<dbReference type="PANTHER" id="PTHR33172:SF91">
    <property type="entry name" value="PROTEIN OXIDATIVE STRESS 3 LIKE 5"/>
    <property type="match status" value="1"/>
</dbReference>
<evidence type="ECO:0000313" key="4">
    <source>
        <dbReference type="EMBL" id="KAK6912438.1"/>
    </source>
</evidence>
<keyword evidence="2" id="KW-0539">Nucleus</keyword>